<keyword evidence="7 8" id="KW-0539">Nucleus</keyword>
<dbReference type="GO" id="GO:0017056">
    <property type="term" value="F:structural constituent of nuclear pore"/>
    <property type="evidence" value="ECO:0007669"/>
    <property type="project" value="UniProtKB-UniRule"/>
</dbReference>
<comment type="subcellular location">
    <subcellularLocation>
        <location evidence="8">Nucleus</location>
        <location evidence="8">Nuclear pore complex</location>
    </subcellularLocation>
    <subcellularLocation>
        <location evidence="8">Nucleus membrane</location>
    </subcellularLocation>
</comment>
<keyword evidence="3" id="KW-0509">mRNA transport</keyword>
<dbReference type="PANTHER" id="PTHR13003">
    <property type="entry name" value="NUP107-RELATED"/>
    <property type="match status" value="1"/>
</dbReference>
<evidence type="ECO:0000313" key="9">
    <source>
        <dbReference type="EMBL" id="TKR62869.1"/>
    </source>
</evidence>
<comment type="caution">
    <text evidence="9">The sequence shown here is derived from an EMBL/GenBank/DDBJ whole genome shotgun (WGS) entry which is preliminary data.</text>
</comment>
<reference evidence="9 10" key="2">
    <citation type="journal article" date="2019" name="G3 (Bethesda)">
        <title>Hybrid Assembly of the Genome of the Entomopathogenic Nematode Steinernema carpocapsae Identifies the X-Chromosome.</title>
        <authorList>
            <person name="Serra L."/>
            <person name="Macchietto M."/>
            <person name="Macias-Munoz A."/>
            <person name="McGill C.J."/>
            <person name="Rodriguez I.M."/>
            <person name="Rodriguez B."/>
            <person name="Murad R."/>
            <person name="Mortazavi A."/>
        </authorList>
    </citation>
    <scope>NUCLEOTIDE SEQUENCE [LARGE SCALE GENOMIC DNA]</scope>
    <source>
        <strain evidence="9 10">ALL</strain>
    </source>
</reference>
<comment type="subunit">
    <text evidence="8">Part of the nuclear pore complex (NPC).</text>
</comment>
<dbReference type="OrthoDB" id="3098at2759"/>
<keyword evidence="10" id="KW-1185">Reference proteome</keyword>
<evidence type="ECO:0000256" key="1">
    <source>
        <dbReference type="ARBA" id="ARBA00009510"/>
    </source>
</evidence>
<dbReference type="GO" id="GO:0006406">
    <property type="term" value="P:mRNA export from nucleus"/>
    <property type="evidence" value="ECO:0007669"/>
    <property type="project" value="TreeGrafter"/>
</dbReference>
<proteinExistence type="inferred from homology"/>
<evidence type="ECO:0000256" key="4">
    <source>
        <dbReference type="ARBA" id="ARBA00022927"/>
    </source>
</evidence>
<dbReference type="Pfam" id="PF04121">
    <property type="entry name" value="Nup84_Nup100"/>
    <property type="match status" value="1"/>
</dbReference>
<keyword evidence="5 8" id="KW-0811">Translocation</keyword>
<dbReference type="GO" id="GO:0000973">
    <property type="term" value="P:post-transcriptional tethering of RNA polymerase II gene DNA at nuclear periphery"/>
    <property type="evidence" value="ECO:0007669"/>
    <property type="project" value="TreeGrafter"/>
</dbReference>
<organism evidence="9 10">
    <name type="scientific">Steinernema carpocapsae</name>
    <name type="common">Entomopathogenic nematode</name>
    <dbReference type="NCBI Taxonomy" id="34508"/>
    <lineage>
        <taxon>Eukaryota</taxon>
        <taxon>Metazoa</taxon>
        <taxon>Ecdysozoa</taxon>
        <taxon>Nematoda</taxon>
        <taxon>Chromadorea</taxon>
        <taxon>Rhabditida</taxon>
        <taxon>Tylenchina</taxon>
        <taxon>Panagrolaimomorpha</taxon>
        <taxon>Strongyloidoidea</taxon>
        <taxon>Steinernematidae</taxon>
        <taxon>Steinernema</taxon>
    </lineage>
</organism>
<evidence type="ECO:0000256" key="8">
    <source>
        <dbReference type="RuleBase" id="RU365072"/>
    </source>
</evidence>
<keyword evidence="8" id="KW-0472">Membrane</keyword>
<keyword evidence="6 8" id="KW-0906">Nuclear pore complex</keyword>
<dbReference type="GO" id="GO:0006606">
    <property type="term" value="P:protein import into nucleus"/>
    <property type="evidence" value="ECO:0007669"/>
    <property type="project" value="TreeGrafter"/>
</dbReference>
<evidence type="ECO:0000256" key="2">
    <source>
        <dbReference type="ARBA" id="ARBA00022448"/>
    </source>
</evidence>
<keyword evidence="2 8" id="KW-0813">Transport</keyword>
<evidence type="ECO:0000256" key="5">
    <source>
        <dbReference type="ARBA" id="ARBA00023010"/>
    </source>
</evidence>
<dbReference type="EMBL" id="AZBU02000010">
    <property type="protein sequence ID" value="TKR62869.1"/>
    <property type="molecule type" value="Genomic_DNA"/>
</dbReference>
<dbReference type="GO" id="GO:0031080">
    <property type="term" value="C:nuclear pore outer ring"/>
    <property type="evidence" value="ECO:0007669"/>
    <property type="project" value="TreeGrafter"/>
</dbReference>
<accession>A0A4U5M2C0</accession>
<protein>
    <recommendedName>
        <fullName evidence="8">Nuclear pore complex protein</fullName>
    </recommendedName>
</protein>
<dbReference type="STRING" id="34508.A0A4U5M2C0"/>
<dbReference type="AlphaFoldDB" id="A0A4U5M2C0"/>
<reference evidence="9 10" key="1">
    <citation type="journal article" date="2015" name="Genome Biol.">
        <title>Comparative genomics of Steinernema reveals deeply conserved gene regulatory networks.</title>
        <authorList>
            <person name="Dillman A.R."/>
            <person name="Macchietto M."/>
            <person name="Porter C.F."/>
            <person name="Rogers A."/>
            <person name="Williams B."/>
            <person name="Antoshechkin I."/>
            <person name="Lee M.M."/>
            <person name="Goodwin Z."/>
            <person name="Lu X."/>
            <person name="Lewis E.E."/>
            <person name="Goodrich-Blair H."/>
            <person name="Stock S.P."/>
            <person name="Adams B.J."/>
            <person name="Sternberg P.W."/>
            <person name="Mortazavi A."/>
        </authorList>
    </citation>
    <scope>NUCLEOTIDE SEQUENCE [LARGE SCALE GENOMIC DNA]</scope>
    <source>
        <strain evidence="9 10">ALL</strain>
    </source>
</reference>
<dbReference type="InterPro" id="IPR007252">
    <property type="entry name" value="Nup84/Nup107"/>
</dbReference>
<evidence type="ECO:0000256" key="6">
    <source>
        <dbReference type="ARBA" id="ARBA00023132"/>
    </source>
</evidence>
<dbReference type="Proteomes" id="UP000298663">
    <property type="component" value="Unassembled WGS sequence"/>
</dbReference>
<dbReference type="Gene3D" id="1.20.190.50">
    <property type="match status" value="1"/>
</dbReference>
<evidence type="ECO:0000256" key="3">
    <source>
        <dbReference type="ARBA" id="ARBA00022816"/>
    </source>
</evidence>
<sequence length="728" mass="84475">MEYSFSLDNSSASQVEGYNVFTDVSKAIFEDFHRYISGHNGTLNFAGTLAAFNDVCDFGAKTMRELVKQEEGDGQKLLKKTCEQVEKERDAYRLMARLLQAEEEAANAKDSQLNSRLSLLLVKDAEFRRQRVLFHWVEQVLMTDTQFFKDLCSEYKNFNDVSQKFSEKTAKLVIELLKCGKYTEAKELVSRSGFPSFAPFIIYKDFVNDPELSILDEKHENYKLYKARKQFKDTAKVIVGQKESPLSTSERCLLALLCGEVEPLLSLSDATTHKLFTLLNASLESRLDVEFNEEDPMKTSIPDIDAIFYDVLGNEQLPYYHLYRFITTEDSESAVSYMLEWAQVSKEKNKLKTYCHVLRFFVHLSLLFKQTNSPLKESELHELIRYFIEILNGMDFMEFVPFYASHLPADEGLAVVTDVLFNLGDSASERKIVVRKAAEAGFDAVKLCEQVYDQALQANHRPDADETTAMKIFKMFPFLLYAAKEGTIDRALSEANNLLRMFFDMDRLELGFELFDIVKNTVDCDLEQLVESCYVEGYKKMSPQCEDNFHEFQHYGMYYSALGEYEHWRRESTASAPQMPMPITRSKYEVLSVAEKNAYALERRRYKEKIGRHREQQMHSKQVAIDELKTLLKAETKWLVANFSDGSEKAKERVEELERVRPIYFVKIYKMLIKIQSESEDFEGMIRLAEELGDSDQLHYKAVTKAQLRELNQLLTKHLEYYVTEQMM</sequence>
<comment type="similarity">
    <text evidence="1 8">Belongs to the nucleoporin Nup84/Nup107 family.</text>
</comment>
<gene>
    <name evidence="9" type="ORF">L596_026773</name>
</gene>
<dbReference type="PANTHER" id="PTHR13003:SF2">
    <property type="entry name" value="NUCLEAR PORE COMPLEX PROTEIN NUP107"/>
    <property type="match status" value="1"/>
</dbReference>
<comment type="function">
    <text evidence="8">Functions as a component of the nuclear pore complex (NPC).</text>
</comment>
<dbReference type="GO" id="GO:0031965">
    <property type="term" value="C:nuclear membrane"/>
    <property type="evidence" value="ECO:0007669"/>
    <property type="project" value="UniProtKB-SubCell"/>
</dbReference>
<name>A0A4U5M2C0_STECR</name>
<evidence type="ECO:0000313" key="10">
    <source>
        <dbReference type="Proteomes" id="UP000298663"/>
    </source>
</evidence>
<keyword evidence="4" id="KW-0653">Protein transport</keyword>
<evidence type="ECO:0000256" key="7">
    <source>
        <dbReference type="ARBA" id="ARBA00023242"/>
    </source>
</evidence>